<protein>
    <submittedName>
        <fullName evidence="2">DUF4031 domain-containing protein</fullName>
    </submittedName>
</protein>
<dbReference type="PANTHER" id="PTHR21174">
    <property type="match status" value="1"/>
</dbReference>
<evidence type="ECO:0000313" key="3">
    <source>
        <dbReference type="Proteomes" id="UP000664617"/>
    </source>
</evidence>
<reference evidence="3" key="1">
    <citation type="submission" date="2023-07" db="EMBL/GenBank/DDBJ databases">
        <title>Myceligenerans salitolerans sp. nov., a halotolerant actinomycete isolated from a salt lake in Xinjiang, China.</title>
        <authorList>
            <person name="Guan T."/>
        </authorList>
    </citation>
    <scope>NUCLEOTIDE SEQUENCE [LARGE SCALE GENOMIC DNA]</scope>
    <source>
        <strain evidence="3">XHU 5031</strain>
    </source>
</reference>
<organism evidence="2 3">
    <name type="scientific">Myceligenerans salitolerans</name>
    <dbReference type="NCBI Taxonomy" id="1230528"/>
    <lineage>
        <taxon>Bacteria</taxon>
        <taxon>Bacillati</taxon>
        <taxon>Actinomycetota</taxon>
        <taxon>Actinomycetes</taxon>
        <taxon>Micrococcales</taxon>
        <taxon>Promicromonosporaceae</taxon>
        <taxon>Myceligenerans</taxon>
    </lineage>
</organism>
<name>A0ABS3I6M7_9MICO</name>
<dbReference type="PANTHER" id="PTHR21174:SF0">
    <property type="entry name" value="HD PHOSPHOHYDROLASE FAMILY PROTEIN-RELATED"/>
    <property type="match status" value="1"/>
</dbReference>
<feature type="domain" description="DUF4031" evidence="1">
    <location>
        <begin position="3"/>
        <end position="76"/>
    </location>
</feature>
<dbReference type="Pfam" id="PF13223">
    <property type="entry name" value="DUF4031"/>
    <property type="match status" value="1"/>
</dbReference>
<dbReference type="SUPFAM" id="SSF109604">
    <property type="entry name" value="HD-domain/PDEase-like"/>
    <property type="match status" value="1"/>
</dbReference>
<evidence type="ECO:0000259" key="1">
    <source>
        <dbReference type="Pfam" id="PF13223"/>
    </source>
</evidence>
<dbReference type="InterPro" id="IPR025109">
    <property type="entry name" value="DUF4031"/>
</dbReference>
<sequence length="312" mass="32999">MTVLIDPPAWPAHGTLFSHLVSDASLIELRGFARAAGVPDRAFDLDHYDVPESRYGALVAAGAVPVPGGELARRLASSGLRVPGVERAGSKAGTLLSRWGALHPAASAVPRDAWRGVGEELIARWREPHRTYHTTFHLSSALDALDVLLADAGAAGDPVPPRTAWRARVALWFHDAVHDGATPADERASAALVHDLLGAVAPPGRADRDEIARLVLVTADHAPDPDDLAGCLVSDADLAVLGGAPAAYVRYTHQVRAEYARVPGPLFRRGRARVLRGLLGDGDLFRTGWGRARWEASAAANLAAELRSLGSG</sequence>
<keyword evidence="3" id="KW-1185">Reference proteome</keyword>
<dbReference type="EMBL" id="JAFMPK010000027">
    <property type="protein sequence ID" value="MBO0608619.1"/>
    <property type="molecule type" value="Genomic_DNA"/>
</dbReference>
<dbReference type="InterPro" id="IPR009218">
    <property type="entry name" value="HD_phosphohydro"/>
</dbReference>
<comment type="caution">
    <text evidence="2">The sequence shown here is derived from an EMBL/GenBank/DDBJ whole genome shotgun (WGS) entry which is preliminary data.</text>
</comment>
<proteinExistence type="predicted"/>
<accession>A0ABS3I6M7</accession>
<gene>
    <name evidence="2" type="ORF">J0911_06185</name>
</gene>
<dbReference type="Proteomes" id="UP000664617">
    <property type="component" value="Unassembled WGS sequence"/>
</dbReference>
<dbReference type="RefSeq" id="WP_207274587.1">
    <property type="nucleotide sequence ID" value="NZ_JAFMPK010000027.1"/>
</dbReference>
<evidence type="ECO:0000313" key="2">
    <source>
        <dbReference type="EMBL" id="MBO0608619.1"/>
    </source>
</evidence>